<evidence type="ECO:0000259" key="3">
    <source>
        <dbReference type="Pfam" id="PF00685"/>
    </source>
</evidence>
<dbReference type="Proteomes" id="UP001153321">
    <property type="component" value="Chromosome 6"/>
</dbReference>
<comment type="similarity">
    <text evidence="1">Belongs to the sulfotransferase 1 family.</text>
</comment>
<protein>
    <recommendedName>
        <fullName evidence="3">Sulfotransferase domain-containing protein</fullName>
    </recommendedName>
</protein>
<keyword evidence="2" id="KW-0808">Transferase</keyword>
<name>A0A9P0IEF7_SPOLI</name>
<keyword evidence="5" id="KW-1185">Reference proteome</keyword>
<dbReference type="PANTHER" id="PTHR11783">
    <property type="entry name" value="SULFOTRANSFERASE SULT"/>
    <property type="match status" value="1"/>
</dbReference>
<accession>A0A9P0IEF7</accession>
<dbReference type="AlphaFoldDB" id="A0A9P0IEF7"/>
<proteinExistence type="inferred from homology"/>
<dbReference type="SUPFAM" id="SSF52540">
    <property type="entry name" value="P-loop containing nucleoside triphosphate hydrolases"/>
    <property type="match status" value="1"/>
</dbReference>
<reference evidence="4" key="1">
    <citation type="submission" date="2022-02" db="EMBL/GenBank/DDBJ databases">
        <authorList>
            <person name="King R."/>
        </authorList>
    </citation>
    <scope>NUCLEOTIDE SEQUENCE</scope>
</reference>
<organism evidence="4 5">
    <name type="scientific">Spodoptera littoralis</name>
    <name type="common">Egyptian cotton leafworm</name>
    <dbReference type="NCBI Taxonomy" id="7109"/>
    <lineage>
        <taxon>Eukaryota</taxon>
        <taxon>Metazoa</taxon>
        <taxon>Ecdysozoa</taxon>
        <taxon>Arthropoda</taxon>
        <taxon>Hexapoda</taxon>
        <taxon>Insecta</taxon>
        <taxon>Pterygota</taxon>
        <taxon>Neoptera</taxon>
        <taxon>Endopterygota</taxon>
        <taxon>Lepidoptera</taxon>
        <taxon>Glossata</taxon>
        <taxon>Ditrysia</taxon>
        <taxon>Noctuoidea</taxon>
        <taxon>Noctuidae</taxon>
        <taxon>Amphipyrinae</taxon>
        <taxon>Spodoptera</taxon>
    </lineage>
</organism>
<dbReference type="InterPro" id="IPR027417">
    <property type="entry name" value="P-loop_NTPase"/>
</dbReference>
<evidence type="ECO:0000256" key="1">
    <source>
        <dbReference type="ARBA" id="ARBA00005771"/>
    </source>
</evidence>
<evidence type="ECO:0000313" key="4">
    <source>
        <dbReference type="EMBL" id="CAH1645311.1"/>
    </source>
</evidence>
<gene>
    <name evidence="4" type="ORF">SPLIT_LOCUS10664</name>
</gene>
<evidence type="ECO:0000313" key="5">
    <source>
        <dbReference type="Proteomes" id="UP001153321"/>
    </source>
</evidence>
<dbReference type="Pfam" id="PF00685">
    <property type="entry name" value="Sulfotransfer_1"/>
    <property type="match status" value="1"/>
</dbReference>
<sequence>MNQCNCQIRYSLIAFIKNVGVANCYHSLLKCVREVSTMAPWLEFPHEMKNVTGEEDKILRKCLLGYTKPFVRCGEKEYVMAGSYRKHAEAIYNFQVRPDDVWVITVPRSGTTWVQELVWLVANNIDFKTAKDQPLYKRFPMLEVSTHIPEIAVELIKINFFNLGNFQGLNEAVKEKSWKSLDKAPSPRFIKTHLPLSMLPPNLLSTAKVVYVARDPRDVAVSYYYLYKMTNKSLLRANFTHFWEAFRRDLLPWTPIVAHANEAFEQRHHPNLHIVFYENMKKDLHREIGKVAKFLNKDYTDAQIDRLAEHLSFDNLRKNKNVNNSINKDSEIQFIRKGEAGGWRAHFDEKMQLQAEEFLVTRLAGLELSYPSFPTNEITKL</sequence>
<dbReference type="InterPro" id="IPR000863">
    <property type="entry name" value="Sulfotransferase_dom"/>
</dbReference>
<evidence type="ECO:0000256" key="2">
    <source>
        <dbReference type="ARBA" id="ARBA00022679"/>
    </source>
</evidence>
<feature type="domain" description="Sulfotransferase" evidence="3">
    <location>
        <begin position="98"/>
        <end position="364"/>
    </location>
</feature>
<dbReference type="Gene3D" id="3.40.50.300">
    <property type="entry name" value="P-loop containing nucleotide triphosphate hydrolases"/>
    <property type="match status" value="1"/>
</dbReference>
<dbReference type="GO" id="GO:0008146">
    <property type="term" value="F:sulfotransferase activity"/>
    <property type="evidence" value="ECO:0007669"/>
    <property type="project" value="InterPro"/>
</dbReference>
<dbReference type="EMBL" id="LR824537">
    <property type="protein sequence ID" value="CAH1645311.1"/>
    <property type="molecule type" value="Genomic_DNA"/>
</dbReference>